<keyword evidence="2" id="KW-0812">Transmembrane</keyword>
<evidence type="ECO:0000313" key="3">
    <source>
        <dbReference type="EMBL" id="GAA1552566.1"/>
    </source>
</evidence>
<dbReference type="InterPro" id="IPR001680">
    <property type="entry name" value="WD40_rpt"/>
</dbReference>
<accession>A0ABN2C525</accession>
<reference evidence="3 4" key="1">
    <citation type="journal article" date="2019" name="Int. J. Syst. Evol. Microbiol.">
        <title>The Global Catalogue of Microorganisms (GCM) 10K type strain sequencing project: providing services to taxonomists for standard genome sequencing and annotation.</title>
        <authorList>
            <consortium name="The Broad Institute Genomics Platform"/>
            <consortium name="The Broad Institute Genome Sequencing Center for Infectious Disease"/>
            <person name="Wu L."/>
            <person name="Ma J."/>
        </authorList>
    </citation>
    <scope>NUCLEOTIDE SEQUENCE [LARGE SCALE GENOMIC DNA]</scope>
    <source>
        <strain evidence="3 4">JCM 15933</strain>
    </source>
</reference>
<dbReference type="InterPro" id="IPR015943">
    <property type="entry name" value="WD40/YVTN_repeat-like_dom_sf"/>
</dbReference>
<dbReference type="InterPro" id="IPR011047">
    <property type="entry name" value="Quinoprotein_ADH-like_sf"/>
</dbReference>
<feature type="transmembrane region" description="Helical" evidence="2">
    <location>
        <begin position="796"/>
        <end position="818"/>
    </location>
</feature>
<name>A0ABN2C525_9ACTN</name>
<evidence type="ECO:0000256" key="1">
    <source>
        <dbReference type="PROSITE-ProRule" id="PRU00221"/>
    </source>
</evidence>
<keyword evidence="2" id="KW-0472">Membrane</keyword>
<dbReference type="Gene3D" id="3.40.50.300">
    <property type="entry name" value="P-loop containing nucleotide triphosphate hydrolases"/>
    <property type="match status" value="1"/>
</dbReference>
<feature type="transmembrane region" description="Helical" evidence="2">
    <location>
        <begin position="693"/>
        <end position="718"/>
    </location>
</feature>
<feature type="transmembrane region" description="Helical" evidence="2">
    <location>
        <begin position="418"/>
        <end position="438"/>
    </location>
</feature>
<dbReference type="EMBL" id="BAAAQD010000023">
    <property type="protein sequence ID" value="GAA1552566.1"/>
    <property type="molecule type" value="Genomic_DNA"/>
</dbReference>
<evidence type="ECO:0008006" key="5">
    <source>
        <dbReference type="Google" id="ProtNLM"/>
    </source>
</evidence>
<feature type="transmembrane region" description="Helical" evidence="2">
    <location>
        <begin position="34"/>
        <end position="51"/>
    </location>
</feature>
<dbReference type="SUPFAM" id="SSF52540">
    <property type="entry name" value="P-loop containing nucleoside triphosphate hydrolases"/>
    <property type="match status" value="1"/>
</dbReference>
<sequence>MPRPRWRWLATVAVVTGSITVGWGLQPFGRAVDTIGLVAGLGQLVFAAIAWRQSVTATGPGTPDHQRLLEAARFLRRQILQQWHEEVGDRRLRHPRPLQLRWENAVPGRPASLTVTPGNLVDETTGREPAAALVDAFRRLQHRQLVILGEPGAGKSTVAMLFVLAAAGRDDDPVSVQRPVPVLLSLAAWRADQETLHEWIARRLVEDYPELADAARYGPDAAARLVAERLVLPVLDGLDEMPAGLLPDVFDALNDVAGVGGLQTVVTCRRAEFNAALADVAPLRLAALAVIRPIRVSDSIAFITGEQVDADRWREVVERMRQDPAGPLATALSTPLMTALARAVYERPHTTPAELCALPDVPAIQQHLLDRLLPTVYPAARLPVAERALSFLAAHLQERLATPNLAWWHLARAVPTGVVVWSVAAVIAAVGAAATAYVQPFGYGAAPDALFGAGIGLAAGTVAGLNAARGMTATNTPATGRRRWTGLVGAAARDGLAGALVVCAATGWYFAGRATSGGIGLLYQLIQLLVFGTGLGMALSVVLQGLALGRGSTPNRAAPRPGLLVPRLVSGLGMGLAFGLPAGLTLGVVAGVSERDLRSGLIAGLLTVLVVGATVGLPVGVGRWFATPVEADTPLTPRTVLRGDLISLTVTALSCAVTAGLGDALLTMVTSGMSSGSLVQFAGMSTDSPLEAAPWAALVAFGAVLLGSGAPSVSYMIAHGWLVLWRRLPWRLFTFLEDAHERAILRQLGSVYQFRHARLLERLAAGHRPGRYGRLVETGAEVGAILRGERPPPRRAARLGVTAVAMLVLPALLVTVSFPVARDRLEAAIAAEDSDDAAELIDKADTLQESDPMTALRLRAAAAELDSDKSSLVDLGSVLDLLATGEVLTWRRAANEIVEGDQWLMINDAGGRGTAWGPADTSAAGPVPLGDTGPLSDLFNDGSWAVSDRSPRLVWQLSNPRLESAHIDDEAELSAGPDGWLLCRYPDGRLTAFDARAWPAREVPLTTDVTETVTSSARWVFAGGGGGTHVRVIDFAADPPRVTPLADAAGKLDAEVSDGILVTGSADGTVTIWDPADPGRPRLRIDADAADLTYGNRLVFVDGRLIDVRSVPVRSVEADELVKVVPGHDDRAVVLSDGVVAFVDFGVDPPARRTLATGVDTAELVSDDSVLLGSDSSDTTRLLDLTQDPPRVTATGELLMDGGVFADASGNWSVWNQHLPPVYVGPGDRYTSAAVGDDVAVLGQRDGSLRIVRLATGQQRVVPLGGPLTSAVYLTDDGRWASVIVAGKKQAVNVSTGELQLMGKRDDYRAVRVYRTNGRIGDWIAVWKNPAQPGTTPTLRHIAGDPMVAACRLVQKPLSPHEWRTLVPRLAYVNPC</sequence>
<feature type="transmembrane region" description="Helical" evidence="2">
    <location>
        <begin position="645"/>
        <end position="673"/>
    </location>
</feature>
<gene>
    <name evidence="3" type="ORF">GCM10009827_086600</name>
</gene>
<organism evidence="3 4">
    <name type="scientific">Dactylosporangium maewongense</name>
    <dbReference type="NCBI Taxonomy" id="634393"/>
    <lineage>
        <taxon>Bacteria</taxon>
        <taxon>Bacillati</taxon>
        <taxon>Actinomycetota</taxon>
        <taxon>Actinomycetes</taxon>
        <taxon>Micromonosporales</taxon>
        <taxon>Micromonosporaceae</taxon>
        <taxon>Dactylosporangium</taxon>
    </lineage>
</organism>
<dbReference type="PROSITE" id="PS50082">
    <property type="entry name" value="WD_REPEATS_2"/>
    <property type="match status" value="1"/>
</dbReference>
<feature type="transmembrane region" description="Helical" evidence="2">
    <location>
        <begin position="450"/>
        <end position="469"/>
    </location>
</feature>
<comment type="caution">
    <text evidence="3">The sequence shown here is derived from an EMBL/GenBank/DDBJ whole genome shotgun (WGS) entry which is preliminary data.</text>
</comment>
<keyword evidence="1" id="KW-0853">WD repeat</keyword>
<dbReference type="Proteomes" id="UP001501470">
    <property type="component" value="Unassembled WGS sequence"/>
</dbReference>
<feature type="transmembrane region" description="Helical" evidence="2">
    <location>
        <begin position="568"/>
        <end position="589"/>
    </location>
</feature>
<keyword evidence="4" id="KW-1185">Reference proteome</keyword>
<feature type="transmembrane region" description="Helical" evidence="2">
    <location>
        <begin position="490"/>
        <end position="510"/>
    </location>
</feature>
<dbReference type="Gene3D" id="2.130.10.10">
    <property type="entry name" value="YVTN repeat-like/Quinoprotein amine dehydrogenase"/>
    <property type="match status" value="1"/>
</dbReference>
<feature type="transmembrane region" description="Helical" evidence="2">
    <location>
        <begin position="522"/>
        <end position="547"/>
    </location>
</feature>
<protein>
    <recommendedName>
        <fullName evidence="5">NACHT domain-containing protein</fullName>
    </recommendedName>
</protein>
<dbReference type="SUPFAM" id="SSF50998">
    <property type="entry name" value="Quinoprotein alcohol dehydrogenase-like"/>
    <property type="match status" value="1"/>
</dbReference>
<proteinExistence type="predicted"/>
<evidence type="ECO:0000256" key="2">
    <source>
        <dbReference type="SAM" id="Phobius"/>
    </source>
</evidence>
<feature type="transmembrane region" description="Helical" evidence="2">
    <location>
        <begin position="601"/>
        <end position="625"/>
    </location>
</feature>
<keyword evidence="2" id="KW-1133">Transmembrane helix</keyword>
<feature type="repeat" description="WD" evidence="1">
    <location>
        <begin position="1061"/>
        <end position="1074"/>
    </location>
</feature>
<dbReference type="InterPro" id="IPR027417">
    <property type="entry name" value="P-loop_NTPase"/>
</dbReference>
<evidence type="ECO:0000313" key="4">
    <source>
        <dbReference type="Proteomes" id="UP001501470"/>
    </source>
</evidence>